<dbReference type="SUPFAM" id="SSF52980">
    <property type="entry name" value="Restriction endonuclease-like"/>
    <property type="match status" value="1"/>
</dbReference>
<dbReference type="RefSeq" id="WP_250339666.1">
    <property type="nucleotide sequence ID" value="NZ_CP063231.1"/>
</dbReference>
<evidence type="ECO:0000313" key="4">
    <source>
        <dbReference type="Proteomes" id="UP001056681"/>
    </source>
</evidence>
<keyword evidence="1" id="KW-0472">Membrane</keyword>
<keyword evidence="3" id="KW-0255">Endonuclease</keyword>
<dbReference type="Proteomes" id="UP001056681">
    <property type="component" value="Chromosome"/>
</dbReference>
<dbReference type="InterPro" id="IPR011856">
    <property type="entry name" value="tRNA_endonuc-like_dom_sf"/>
</dbReference>
<keyword evidence="3" id="KW-0540">Nuclease</keyword>
<feature type="transmembrane region" description="Helical" evidence="1">
    <location>
        <begin position="167"/>
        <end position="188"/>
    </location>
</feature>
<name>A0ABY4T548_9GAMM</name>
<evidence type="ECO:0000313" key="3">
    <source>
        <dbReference type="EMBL" id="URL59017.1"/>
    </source>
</evidence>
<organism evidence="3 4">
    <name type="scientific">Luteibacter flocculans</name>
    <dbReference type="NCBI Taxonomy" id="2780091"/>
    <lineage>
        <taxon>Bacteria</taxon>
        <taxon>Pseudomonadati</taxon>
        <taxon>Pseudomonadota</taxon>
        <taxon>Gammaproteobacteria</taxon>
        <taxon>Lysobacterales</taxon>
        <taxon>Rhodanobacteraceae</taxon>
        <taxon>Luteibacter</taxon>
    </lineage>
</organism>
<dbReference type="PANTHER" id="PTHR30015:SF7">
    <property type="entry name" value="TYPE IV METHYL-DIRECTED RESTRICTION ENZYME ECOKMRR"/>
    <property type="match status" value="1"/>
</dbReference>
<evidence type="ECO:0000259" key="2">
    <source>
        <dbReference type="Pfam" id="PF04471"/>
    </source>
</evidence>
<dbReference type="InterPro" id="IPR011335">
    <property type="entry name" value="Restrct_endonuc-II-like"/>
</dbReference>
<feature type="domain" description="Restriction endonuclease type IV Mrr" evidence="2">
    <location>
        <begin position="16"/>
        <end position="131"/>
    </location>
</feature>
<accession>A0ABY4T548</accession>
<dbReference type="Pfam" id="PF04471">
    <property type="entry name" value="Mrr_cat"/>
    <property type="match status" value="1"/>
</dbReference>
<sequence length="272" mass="30293">MSGFKPVTHRYDDALSRVSWDAFERLMAEHYRRLGYAVEHVGTGGGFNRTDGGIDLLLRREQEVIVVQCKHWNCWQVPHNDVHQLIGVMHTAGAIGAIIITSGEFTPKAIESGFKFRHIRLIDGRAVRAMLGPVAEPEMPHATVDCMPDWAPVRPRRSARRRSHSPLVAAAAALITMAVTLTVLYQYYLNEIQRAQLEATRASMTQAATRLAQASRMPPTYPGFTAHKPTSTIQGHPAIVHDTPTSKTDIAEWERQNAASMRILEKTTPSLP</sequence>
<evidence type="ECO:0000256" key="1">
    <source>
        <dbReference type="SAM" id="Phobius"/>
    </source>
</evidence>
<keyword evidence="1" id="KW-0812">Transmembrane</keyword>
<dbReference type="InterPro" id="IPR007560">
    <property type="entry name" value="Restrct_endonuc_IV_Mrr"/>
</dbReference>
<dbReference type="EMBL" id="CP063231">
    <property type="protein sequence ID" value="URL59017.1"/>
    <property type="molecule type" value="Genomic_DNA"/>
</dbReference>
<gene>
    <name evidence="3" type="ORF">IM816_02555</name>
</gene>
<dbReference type="PANTHER" id="PTHR30015">
    <property type="entry name" value="MRR RESTRICTION SYSTEM PROTEIN"/>
    <property type="match status" value="1"/>
</dbReference>
<reference evidence="3" key="1">
    <citation type="submission" date="2020-10" db="EMBL/GenBank/DDBJ databases">
        <title>Whole-genome sequence of Luteibacter sp. EIF3.</title>
        <authorList>
            <person name="Friedrich I."/>
            <person name="Hertel R."/>
            <person name="Daniel R."/>
        </authorList>
    </citation>
    <scope>NUCLEOTIDE SEQUENCE</scope>
    <source>
        <strain evidence="3">EIF3</strain>
    </source>
</reference>
<keyword evidence="3" id="KW-0378">Hydrolase</keyword>
<protein>
    <submittedName>
        <fullName evidence="3">Restriction endonuclease</fullName>
    </submittedName>
</protein>
<dbReference type="GO" id="GO:0004519">
    <property type="term" value="F:endonuclease activity"/>
    <property type="evidence" value="ECO:0007669"/>
    <property type="project" value="UniProtKB-KW"/>
</dbReference>
<keyword evidence="4" id="KW-1185">Reference proteome</keyword>
<keyword evidence="1" id="KW-1133">Transmembrane helix</keyword>
<dbReference type="InterPro" id="IPR052906">
    <property type="entry name" value="Type_IV_Methyl-Rstrct_Enzyme"/>
</dbReference>
<proteinExistence type="predicted"/>
<dbReference type="Gene3D" id="3.40.1350.10">
    <property type="match status" value="1"/>
</dbReference>